<reference evidence="1" key="1">
    <citation type="submission" date="2020-02" db="EMBL/GenBank/DDBJ databases">
        <authorList>
            <person name="Meier V. D."/>
        </authorList>
    </citation>
    <scope>NUCLEOTIDE SEQUENCE</scope>
    <source>
        <strain evidence="1">AVDCRST_MAG77</strain>
    </source>
</reference>
<gene>
    <name evidence="1" type="ORF">AVDCRST_MAG77-753</name>
</gene>
<proteinExistence type="predicted"/>
<sequence length="209" mass="23788">MSQPYVKWADEEAPSPSDQRVRAAWLVRDVQDSFGEHQDVLAYLGERPEISPVLEEELTALYPEVDFDWAALRRAVTAAPPTDVSTLTDDEVALRLRQLAQERGLSPMELSLRLGYSQRQILPELLALLDGEGNVARLERSAGSIFEYLAKSHLDYAFLVYKARLFFQDETAALEEAIRSEPSGYGDAAWQARRAFWRTHLDAYRARRT</sequence>
<dbReference type="EMBL" id="CADCTC010000035">
    <property type="protein sequence ID" value="CAA9222447.1"/>
    <property type="molecule type" value="Genomic_DNA"/>
</dbReference>
<dbReference type="AlphaFoldDB" id="A0A6J4HGC2"/>
<protein>
    <submittedName>
        <fullName evidence="1">Uncharacterized protein</fullName>
    </submittedName>
</protein>
<name>A0A6J4HGC2_9CHLR</name>
<evidence type="ECO:0000313" key="1">
    <source>
        <dbReference type="EMBL" id="CAA9222447.1"/>
    </source>
</evidence>
<organism evidence="1">
    <name type="scientific">uncultured Chloroflexota bacterium</name>
    <dbReference type="NCBI Taxonomy" id="166587"/>
    <lineage>
        <taxon>Bacteria</taxon>
        <taxon>Bacillati</taxon>
        <taxon>Chloroflexota</taxon>
        <taxon>environmental samples</taxon>
    </lineage>
</organism>
<accession>A0A6J4HGC2</accession>